<dbReference type="InterPro" id="IPR002053">
    <property type="entry name" value="Glyco_hydro_25"/>
</dbReference>
<dbReference type="PROSITE" id="PS51904">
    <property type="entry name" value="GLYCOSYL_HYDROL_F25_2"/>
    <property type="match status" value="1"/>
</dbReference>
<dbReference type="SUPFAM" id="SSF51445">
    <property type="entry name" value="(Trans)glycosidases"/>
    <property type="match status" value="1"/>
</dbReference>
<proteinExistence type="inferred from homology"/>
<dbReference type="Gene3D" id="3.20.20.80">
    <property type="entry name" value="Glycosidases"/>
    <property type="match status" value="1"/>
</dbReference>
<evidence type="ECO:0000256" key="1">
    <source>
        <dbReference type="ARBA" id="ARBA00010646"/>
    </source>
</evidence>
<dbReference type="AlphaFoldDB" id="A0A0R1YTN4"/>
<feature type="transmembrane region" description="Helical" evidence="2">
    <location>
        <begin position="23"/>
        <end position="43"/>
    </location>
</feature>
<keyword evidence="2" id="KW-0472">Membrane</keyword>
<dbReference type="Pfam" id="PF01183">
    <property type="entry name" value="Glyco_hydro_25"/>
    <property type="match status" value="1"/>
</dbReference>
<keyword evidence="2" id="KW-0812">Transmembrane</keyword>
<dbReference type="PANTHER" id="PTHR34135">
    <property type="entry name" value="LYSOZYME"/>
    <property type="match status" value="1"/>
</dbReference>
<dbReference type="Proteomes" id="UP000051010">
    <property type="component" value="Unassembled WGS sequence"/>
</dbReference>
<comment type="caution">
    <text evidence="3">The sequence shown here is derived from an EMBL/GenBank/DDBJ whole genome shotgun (WGS) entry which is preliminary data.</text>
</comment>
<dbReference type="GO" id="GO:0016998">
    <property type="term" value="P:cell wall macromolecule catabolic process"/>
    <property type="evidence" value="ECO:0007669"/>
    <property type="project" value="InterPro"/>
</dbReference>
<dbReference type="InterPro" id="IPR017853">
    <property type="entry name" value="GH"/>
</dbReference>
<dbReference type="GO" id="GO:0009253">
    <property type="term" value="P:peptidoglycan catabolic process"/>
    <property type="evidence" value="ECO:0007669"/>
    <property type="project" value="InterPro"/>
</dbReference>
<dbReference type="RefSeq" id="WP_054732128.1">
    <property type="nucleotide sequence ID" value="NZ_AZFZ01000001.1"/>
</dbReference>
<evidence type="ECO:0000313" key="3">
    <source>
        <dbReference type="EMBL" id="KRM45847.1"/>
    </source>
</evidence>
<gene>
    <name evidence="3" type="ORF">FD47_GL000029</name>
</gene>
<comment type="similarity">
    <text evidence="1">Belongs to the glycosyl hydrolase 25 family.</text>
</comment>
<dbReference type="GO" id="GO:0016052">
    <property type="term" value="P:carbohydrate catabolic process"/>
    <property type="evidence" value="ECO:0007669"/>
    <property type="project" value="TreeGrafter"/>
</dbReference>
<evidence type="ECO:0000256" key="2">
    <source>
        <dbReference type="SAM" id="Phobius"/>
    </source>
</evidence>
<dbReference type="GO" id="GO:0003796">
    <property type="term" value="F:lysozyme activity"/>
    <property type="evidence" value="ECO:0007669"/>
    <property type="project" value="InterPro"/>
</dbReference>
<name>A0A0R1YTN4_9LACO</name>
<sequence length="254" mass="29642">MRRKDVQPIYAETYRRRVRTRRVVFGIFLVILALVAAFSIWRWHAQQELKKYPIKGVMIDQSNGYIDFESLKSDGVKFVYLKATQGAAFTDDNFQSNFQRSQGSQLPIGVYHYFSFTSSATAQFKNFVRQVTTNTGGLPICIAVQYYGTFDASSLHWPLVRKRLRQLMDELHRYYQRPVMISASRDIISRLKIAATHKHQFWVTNGQLGKPNADDTFIQVTDKQSFKVDRQILFLPMTVFNGNEKQWARYLDEN</sequence>
<accession>A0A0R1YTN4</accession>
<keyword evidence="3" id="KW-0378">Hydrolase</keyword>
<dbReference type="PATRIC" id="fig|1423786.4.peg.28"/>
<dbReference type="PANTHER" id="PTHR34135:SF2">
    <property type="entry name" value="LYSOZYME"/>
    <property type="match status" value="1"/>
</dbReference>
<evidence type="ECO:0000313" key="4">
    <source>
        <dbReference type="Proteomes" id="UP000051010"/>
    </source>
</evidence>
<keyword evidence="2" id="KW-1133">Transmembrane helix</keyword>
<protein>
    <submittedName>
        <fullName evidence="3">Glycosyl hydrolase family 25</fullName>
    </submittedName>
</protein>
<dbReference type="EMBL" id="AZFZ01000001">
    <property type="protein sequence ID" value="KRM45847.1"/>
    <property type="molecule type" value="Genomic_DNA"/>
</dbReference>
<reference evidence="3 4" key="1">
    <citation type="journal article" date="2015" name="Genome Announc.">
        <title>Expanding the biotechnology potential of lactobacilli through comparative genomics of 213 strains and associated genera.</title>
        <authorList>
            <person name="Sun Z."/>
            <person name="Harris H.M."/>
            <person name="McCann A."/>
            <person name="Guo C."/>
            <person name="Argimon S."/>
            <person name="Zhang W."/>
            <person name="Yang X."/>
            <person name="Jeffery I.B."/>
            <person name="Cooney J.C."/>
            <person name="Kagawa T.F."/>
            <person name="Liu W."/>
            <person name="Song Y."/>
            <person name="Salvetti E."/>
            <person name="Wrobel A."/>
            <person name="Rasinkangas P."/>
            <person name="Parkhill J."/>
            <person name="Rea M.C."/>
            <person name="O'Sullivan O."/>
            <person name="Ritari J."/>
            <person name="Douillard F.P."/>
            <person name="Paul Ross R."/>
            <person name="Yang R."/>
            <person name="Briner A.E."/>
            <person name="Felis G.E."/>
            <person name="de Vos W.M."/>
            <person name="Barrangou R."/>
            <person name="Klaenhammer T.R."/>
            <person name="Caufield P.W."/>
            <person name="Cui Y."/>
            <person name="Zhang H."/>
            <person name="O'Toole P.W."/>
        </authorList>
    </citation>
    <scope>NUCLEOTIDE SEQUENCE [LARGE SCALE GENOMIC DNA]</scope>
    <source>
        <strain evidence="3 4">DSM 18390</strain>
    </source>
</reference>
<organism evidence="3 4">
    <name type="scientific">Lentilactobacillus parafarraginis DSM 18390 = JCM 14109</name>
    <dbReference type="NCBI Taxonomy" id="1423786"/>
    <lineage>
        <taxon>Bacteria</taxon>
        <taxon>Bacillati</taxon>
        <taxon>Bacillota</taxon>
        <taxon>Bacilli</taxon>
        <taxon>Lactobacillales</taxon>
        <taxon>Lactobacillaceae</taxon>
        <taxon>Lentilactobacillus</taxon>
    </lineage>
</organism>